<dbReference type="Proteomes" id="UP000594261">
    <property type="component" value="Chromosome 6"/>
</dbReference>
<dbReference type="EnsemblPlants" id="QL06p049069:mrna">
    <property type="protein sequence ID" value="QL06p049069:mrna:CDS:1"/>
    <property type="gene ID" value="QL06p049069"/>
</dbReference>
<dbReference type="EMBL" id="LRBV02000006">
    <property type="status" value="NOT_ANNOTATED_CDS"/>
    <property type="molecule type" value="Genomic_DNA"/>
</dbReference>
<dbReference type="AlphaFoldDB" id="A0A7N2M129"/>
<proteinExistence type="predicted"/>
<dbReference type="InParanoid" id="A0A7N2M129"/>
<protein>
    <submittedName>
        <fullName evidence="1">Uncharacterized protein</fullName>
    </submittedName>
</protein>
<dbReference type="Gramene" id="QL06p049069:mrna">
    <property type="protein sequence ID" value="QL06p049069:mrna:CDS:1"/>
    <property type="gene ID" value="QL06p049069"/>
</dbReference>
<reference evidence="1" key="2">
    <citation type="submission" date="2021-01" db="UniProtKB">
        <authorList>
            <consortium name="EnsemblPlants"/>
        </authorList>
    </citation>
    <scope>IDENTIFICATION</scope>
</reference>
<organism evidence="1 2">
    <name type="scientific">Quercus lobata</name>
    <name type="common">Valley oak</name>
    <dbReference type="NCBI Taxonomy" id="97700"/>
    <lineage>
        <taxon>Eukaryota</taxon>
        <taxon>Viridiplantae</taxon>
        <taxon>Streptophyta</taxon>
        <taxon>Embryophyta</taxon>
        <taxon>Tracheophyta</taxon>
        <taxon>Spermatophyta</taxon>
        <taxon>Magnoliopsida</taxon>
        <taxon>eudicotyledons</taxon>
        <taxon>Gunneridae</taxon>
        <taxon>Pentapetalae</taxon>
        <taxon>rosids</taxon>
        <taxon>fabids</taxon>
        <taxon>Fagales</taxon>
        <taxon>Fagaceae</taxon>
        <taxon>Quercus</taxon>
    </lineage>
</organism>
<accession>A0A7N2M129</accession>
<sequence>MSIEALAMAGIDYTECSIKLEELEKDGPEQPPQYLLDMQNCSNEVEKMVGDHVLVGNGNEEWMKARMLEWVKAVVAVNECALHSKTRNVLAS</sequence>
<reference evidence="1 2" key="1">
    <citation type="journal article" date="2016" name="G3 (Bethesda)">
        <title>First Draft Assembly and Annotation of the Genome of a California Endemic Oak Quercus lobata Nee (Fagaceae).</title>
        <authorList>
            <person name="Sork V.L."/>
            <person name="Fitz-Gibbon S.T."/>
            <person name="Puiu D."/>
            <person name="Crepeau M."/>
            <person name="Gugger P.F."/>
            <person name="Sherman R."/>
            <person name="Stevens K."/>
            <person name="Langley C.H."/>
            <person name="Pellegrini M."/>
            <person name="Salzberg S.L."/>
        </authorList>
    </citation>
    <scope>NUCLEOTIDE SEQUENCE [LARGE SCALE GENOMIC DNA]</scope>
    <source>
        <strain evidence="1 2">cv. SW786</strain>
    </source>
</reference>
<keyword evidence="2" id="KW-1185">Reference proteome</keyword>
<name>A0A7N2M129_QUELO</name>
<evidence type="ECO:0000313" key="2">
    <source>
        <dbReference type="Proteomes" id="UP000594261"/>
    </source>
</evidence>
<dbReference type="OMA" id="NGNEEWM"/>
<evidence type="ECO:0000313" key="1">
    <source>
        <dbReference type="EnsemblPlants" id="QL06p049069:mrna:CDS:1"/>
    </source>
</evidence>